<dbReference type="Proteomes" id="UP000290189">
    <property type="component" value="Unassembled WGS sequence"/>
</dbReference>
<accession>A0A3P3YH38</accession>
<evidence type="ECO:0000313" key="2">
    <source>
        <dbReference type="EMBL" id="SPQ99270.1"/>
    </source>
</evidence>
<organism evidence="2 3">
    <name type="scientific">Plasmodiophora brassicae</name>
    <name type="common">Clubroot disease agent</name>
    <dbReference type="NCBI Taxonomy" id="37360"/>
    <lineage>
        <taxon>Eukaryota</taxon>
        <taxon>Sar</taxon>
        <taxon>Rhizaria</taxon>
        <taxon>Endomyxa</taxon>
        <taxon>Phytomyxea</taxon>
        <taxon>Plasmodiophorida</taxon>
        <taxon>Plasmodiophoridae</taxon>
        <taxon>Plasmodiophora</taxon>
    </lineage>
</organism>
<evidence type="ECO:0000313" key="3">
    <source>
        <dbReference type="Proteomes" id="UP000290189"/>
    </source>
</evidence>
<protein>
    <submittedName>
        <fullName evidence="2">Uncharacterized protein</fullName>
    </submittedName>
</protein>
<feature type="region of interest" description="Disordered" evidence="1">
    <location>
        <begin position="376"/>
        <end position="404"/>
    </location>
</feature>
<dbReference type="AlphaFoldDB" id="A0A3P3YH38"/>
<reference evidence="2 3" key="1">
    <citation type="submission" date="2018-03" db="EMBL/GenBank/DDBJ databases">
        <authorList>
            <person name="Fogelqvist J."/>
        </authorList>
    </citation>
    <scope>NUCLEOTIDE SEQUENCE [LARGE SCALE GENOMIC DNA]</scope>
</reference>
<name>A0A3P3YH38_PLABS</name>
<geneLocation type="mitochondrion" evidence="2"/>
<sequence length="486" mass="53059">MCATGDFEGLARWLDDLRTLGSRGTQKCALVPKLGVCMSCVIAAVSTVEVDGVEYKVKSRDEYLRDERERASAYDASVVEHVQHTHDFNYEVLHEKLANRDLSGAKAYISDWKRVLEDPEVEDSRSTVLIQVIISSLADSDVLELASFILQEIHLDFEPDRQDESVDCLGAARYAGRRNITQQLSALVDSSATRCPKLPTTGAALTCNVAGAATNPIPHRPDAKSLPYDDAVFADQMFVPSSRTEMRLQSDDDLAEVDRNRPAPLLVVLPANVDPVTSSVDVEFEVVMVIRSAPAPRLFMNAHAPIVMVAHRPVMEHAIVTAGVVVPPVNIDEFRPATANEYAAFTLRQGDDDGQVTVAVSDGDARVNVTENRPVRATAPEMAAHGVDPSDARQDASLPVGDTDADPKHVCAQYGSWLLESGGGHRATHVMPGGSALHVDCALNEEANRRWRTGPACTCSLRRPRPDWSVRLHGSVARPQFDKSLW</sequence>
<evidence type="ECO:0000256" key="1">
    <source>
        <dbReference type="SAM" id="MobiDB-lite"/>
    </source>
</evidence>
<keyword evidence="2" id="KW-0496">Mitochondrion</keyword>
<gene>
    <name evidence="2" type="ORF">PLBR_LOCUS6485</name>
</gene>
<dbReference type="EMBL" id="OVEO01000011">
    <property type="protein sequence ID" value="SPQ99270.1"/>
    <property type="molecule type" value="Genomic_DNA"/>
</dbReference>
<proteinExistence type="predicted"/>